<evidence type="ECO:0000256" key="3">
    <source>
        <dbReference type="ARBA" id="ARBA00013149"/>
    </source>
</evidence>
<evidence type="ECO:0000256" key="9">
    <source>
        <dbReference type="ARBA" id="ARBA00023204"/>
    </source>
</evidence>
<comment type="similarity">
    <text evidence="2">Belongs to the DNA photolyase class-2 family.</text>
</comment>
<evidence type="ECO:0000256" key="7">
    <source>
        <dbReference type="ARBA" id="ARBA00022827"/>
    </source>
</evidence>
<keyword evidence="9" id="KW-0234">DNA repair</keyword>
<comment type="catalytic activity">
    <reaction evidence="12">
        <text>cyclobutadipyrimidine (in DNA) = 2 pyrimidine residues (in DNA).</text>
        <dbReference type="EC" id="4.1.99.3"/>
    </reaction>
</comment>
<evidence type="ECO:0000256" key="12">
    <source>
        <dbReference type="ARBA" id="ARBA00033999"/>
    </source>
</evidence>
<dbReference type="InterPro" id="IPR036155">
    <property type="entry name" value="Crypto/Photolyase_N_sf"/>
</dbReference>
<dbReference type="SUPFAM" id="SSF52425">
    <property type="entry name" value="Cryptochrome/photolyase, N-terminal domain"/>
    <property type="match status" value="1"/>
</dbReference>
<comment type="cofactor">
    <cofactor evidence="1">
        <name>FAD</name>
        <dbReference type="ChEBI" id="CHEBI:57692"/>
    </cofactor>
</comment>
<evidence type="ECO:0000259" key="14">
    <source>
        <dbReference type="PROSITE" id="PS51645"/>
    </source>
</evidence>
<dbReference type="FunFam" id="1.10.579.10:FF:000002">
    <property type="entry name" value="Deoxyribodipyrimidine photolyase"/>
    <property type="match status" value="1"/>
</dbReference>
<feature type="compositionally biased region" description="Basic and acidic residues" evidence="13">
    <location>
        <begin position="664"/>
        <end position="683"/>
    </location>
</feature>
<dbReference type="AlphaFoldDB" id="A0A7S0XGL0"/>
<dbReference type="PANTHER" id="PTHR10211">
    <property type="entry name" value="DEOXYRIBODIPYRIMIDINE PHOTOLYASE"/>
    <property type="match status" value="1"/>
</dbReference>
<keyword evidence="7" id="KW-0274">FAD</keyword>
<proteinExistence type="inferred from homology"/>
<keyword evidence="6" id="KW-0227">DNA damage</keyword>
<dbReference type="GO" id="GO:0003904">
    <property type="term" value="F:deoxyribodipyrimidine photo-lyase activity"/>
    <property type="evidence" value="ECO:0007669"/>
    <property type="project" value="UniProtKB-EC"/>
</dbReference>
<keyword evidence="10" id="KW-0456">Lyase</keyword>
<evidence type="ECO:0000256" key="1">
    <source>
        <dbReference type="ARBA" id="ARBA00001974"/>
    </source>
</evidence>
<organism evidence="15">
    <name type="scientific">Mantoniella antarctica</name>
    <dbReference type="NCBI Taxonomy" id="81844"/>
    <lineage>
        <taxon>Eukaryota</taxon>
        <taxon>Viridiplantae</taxon>
        <taxon>Chlorophyta</taxon>
        <taxon>Mamiellophyceae</taxon>
        <taxon>Mamiellales</taxon>
        <taxon>Mamiellaceae</taxon>
        <taxon>Mantoniella</taxon>
    </lineage>
</organism>
<dbReference type="Gene3D" id="1.25.40.80">
    <property type="match status" value="1"/>
</dbReference>
<name>A0A7S0XGL0_9CHLO</name>
<feature type="domain" description="Photolyase/cryptochrome alpha/beta" evidence="14">
    <location>
        <begin position="106"/>
        <end position="235"/>
    </location>
</feature>
<evidence type="ECO:0000313" key="15">
    <source>
        <dbReference type="EMBL" id="CAD8716845.1"/>
    </source>
</evidence>
<keyword evidence="5" id="KW-0285">Flavoprotein</keyword>
<accession>A0A7S0XGL0</accession>
<reference evidence="15" key="1">
    <citation type="submission" date="2021-01" db="EMBL/GenBank/DDBJ databases">
        <authorList>
            <person name="Corre E."/>
            <person name="Pelletier E."/>
            <person name="Niang G."/>
            <person name="Scheremetjew M."/>
            <person name="Finn R."/>
            <person name="Kale V."/>
            <person name="Holt S."/>
            <person name="Cochrane G."/>
            <person name="Meng A."/>
            <person name="Brown T."/>
            <person name="Cohen L."/>
        </authorList>
    </citation>
    <scope>NUCLEOTIDE SEQUENCE</scope>
    <source>
        <strain evidence="15">SL-175</strain>
    </source>
</reference>
<dbReference type="SUPFAM" id="SSF48173">
    <property type="entry name" value="Cryptochrome/photolyase FAD-binding domain"/>
    <property type="match status" value="1"/>
</dbReference>
<evidence type="ECO:0000256" key="11">
    <source>
        <dbReference type="ARBA" id="ARBA00031671"/>
    </source>
</evidence>
<dbReference type="EC" id="4.1.99.3" evidence="3"/>
<sequence length="683" mass="72650">MAGITDEQRARAEANKATALARRAAALAAAASIDPEASEHTRGYTYNAMGRQSGATAVATAADSPPLTPVSPRPNTTTVVASERCRRLNFKPCNTANAAGRGASGRYVLLWVQSAQRARHNEALEFAVQRANEHGVPLLAIWGGTAGFPGSSERHLGFIYEGLVELRQTLEATRGIHLLAFAGQPGDVIAAACQGAVECVVDGGYQRILRQWRQRVALEAPCLVSEVESEVVLPMYGPGGGAGRSEPAAATIRPKILSRLVALTAHALEPTLLVRRLPSAAAAVVLLRTATATAATVPGETGGCCGGGGCAMDPFPQLPLWEGVDACLDALDAASGGGVDRSVKRCSDYHVGGEAESHRKLDFFLANLVSRYSRQRNDMALCVQSHLSPHVHYGQISVVYVAHRALAAAAARPSMRRSVDKYLDELVVRRELAINYILTNPHYDQYQGVPRWARKSLAAHASDRRKFVYTLDQFEACATHDPLWNASQRELVVSGKQHNYIRMFWAKKILEWSVGPEEGWRIAIHLNNKFSLDGRDAASYTGVGWCWGLMDRPFPEVPVTGTVRRMSADGMRYKWKEGVASYLQRWGASGGAGGGAGQGIKRSAATATSGTAGVGIRAWAVGAGGAGGGAVGGSGVSGVVVTAPSGPGGSRSAITPQSTPATDPRQRRLEEMFSKRPRMEGGT</sequence>
<gene>
    <name evidence="15" type="ORF">MANT1106_LOCUS17488</name>
</gene>
<dbReference type="InterPro" id="IPR006050">
    <property type="entry name" value="DNA_photolyase_N"/>
</dbReference>
<dbReference type="GO" id="GO:0003677">
    <property type="term" value="F:DNA binding"/>
    <property type="evidence" value="ECO:0007669"/>
    <property type="project" value="UniProtKB-KW"/>
</dbReference>
<feature type="region of interest" description="Disordered" evidence="13">
    <location>
        <begin position="642"/>
        <end position="683"/>
    </location>
</feature>
<dbReference type="InterPro" id="IPR014729">
    <property type="entry name" value="Rossmann-like_a/b/a_fold"/>
</dbReference>
<keyword evidence="8" id="KW-0238">DNA-binding</keyword>
<evidence type="ECO:0000256" key="10">
    <source>
        <dbReference type="ARBA" id="ARBA00023239"/>
    </source>
</evidence>
<evidence type="ECO:0000256" key="8">
    <source>
        <dbReference type="ARBA" id="ARBA00023125"/>
    </source>
</evidence>
<dbReference type="EMBL" id="HBFC01029364">
    <property type="protein sequence ID" value="CAD8716845.1"/>
    <property type="molecule type" value="Transcribed_RNA"/>
</dbReference>
<evidence type="ECO:0000256" key="2">
    <source>
        <dbReference type="ARBA" id="ARBA00006409"/>
    </source>
</evidence>
<dbReference type="Gene3D" id="1.10.579.10">
    <property type="entry name" value="DNA Cyclobutane Dipyrimidine Photolyase, subunit A, domain 3"/>
    <property type="match status" value="1"/>
</dbReference>
<dbReference type="PROSITE" id="PS51645">
    <property type="entry name" value="PHR_CRY_ALPHA_BETA"/>
    <property type="match status" value="1"/>
</dbReference>
<dbReference type="Pfam" id="PF00875">
    <property type="entry name" value="DNA_photolyase"/>
    <property type="match status" value="1"/>
</dbReference>
<dbReference type="InterPro" id="IPR052219">
    <property type="entry name" value="Photolyase_Class-2"/>
</dbReference>
<dbReference type="PANTHER" id="PTHR10211:SF0">
    <property type="entry name" value="DEOXYRIBODIPYRIMIDINE PHOTO-LYASE"/>
    <property type="match status" value="1"/>
</dbReference>
<dbReference type="Gene3D" id="3.40.50.620">
    <property type="entry name" value="HUPs"/>
    <property type="match status" value="1"/>
</dbReference>
<evidence type="ECO:0000256" key="13">
    <source>
        <dbReference type="SAM" id="MobiDB-lite"/>
    </source>
</evidence>
<dbReference type="InterPro" id="IPR036134">
    <property type="entry name" value="Crypto/Photolyase_FAD-like_sf"/>
</dbReference>
<dbReference type="GO" id="GO:0000719">
    <property type="term" value="P:photoreactive repair"/>
    <property type="evidence" value="ECO:0007669"/>
    <property type="project" value="TreeGrafter"/>
</dbReference>
<protein>
    <recommendedName>
        <fullName evidence="4">Deoxyribodipyrimidine photo-lyase</fullName>
        <ecNumber evidence="3">4.1.99.3</ecNumber>
    </recommendedName>
    <alternativeName>
        <fullName evidence="11">DNA photolyase</fullName>
    </alternativeName>
</protein>
<evidence type="ECO:0000256" key="5">
    <source>
        <dbReference type="ARBA" id="ARBA00022630"/>
    </source>
</evidence>
<evidence type="ECO:0000256" key="6">
    <source>
        <dbReference type="ARBA" id="ARBA00022763"/>
    </source>
</evidence>
<evidence type="ECO:0000256" key="4">
    <source>
        <dbReference type="ARBA" id="ARBA00014046"/>
    </source>
</evidence>
<feature type="compositionally biased region" description="Polar residues" evidence="13">
    <location>
        <begin position="652"/>
        <end position="661"/>
    </location>
</feature>